<name>A0AAU8MLL2_9CAUD</name>
<reference evidence="1" key="1">
    <citation type="submission" date="2024-06" db="EMBL/GenBank/DDBJ databases">
        <title>Intestivirid acquisition increases across infancy in a wild primate population.</title>
        <authorList>
            <person name="Schneider-Creas I.A."/>
            <person name="Moya I.L."/>
            <person name="Chiou K.L."/>
            <person name="Baniel A."/>
            <person name="Azanaw Haile A."/>
            <person name="Kebede F."/>
            <person name="Abebe B."/>
            <person name="Snyder-Mackler N."/>
            <person name="Varsani A."/>
        </authorList>
    </citation>
    <scope>NUCLEOTIDE SEQUENCE</scope>
    <source>
        <strain evidence="1">Int_RNL_2018_0288_CRY</strain>
    </source>
</reference>
<accession>A0AAU8MLL2</accession>
<evidence type="ECO:0000313" key="1">
    <source>
        <dbReference type="EMBL" id="XCO00573.1"/>
    </source>
</evidence>
<proteinExistence type="predicted"/>
<dbReference type="EMBL" id="PP965500">
    <property type="protein sequence ID" value="XCO00573.1"/>
    <property type="molecule type" value="Genomic_DNA"/>
</dbReference>
<sequence length="249" mass="28671">MSKLVEVNPEYVYITIPAEYVCVYHKILVMLADYGADMLKDCKASCTDMNGNVIECFNMFNAAVAAYKLKQDKLAQLLIKYIKTKINQIYKNKDNNPSFVFPIDEDGRLSAFVSCGELPKFEINPNDMSLYEHKFGKGFDEHFKLSNYDDSDDSNLDYSKLNVQLVPFYEQVDNSTYRPCCEIITTYANVSVNPNTIDRYFDDVYVLSWKEINLNIENDSGDHVFKVVVHYNNITKVVEITKELNIKAT</sequence>
<protein>
    <submittedName>
        <fullName evidence="1">Uncharacterized protein</fullName>
    </submittedName>
</protein>
<organism evidence="1">
    <name type="scientific">Geladintestivirus 2</name>
    <dbReference type="NCBI Taxonomy" id="3233134"/>
    <lineage>
        <taxon>Viruses</taxon>
        <taxon>Duplodnaviria</taxon>
        <taxon>Heunggongvirae</taxon>
        <taxon>Uroviricota</taxon>
        <taxon>Caudoviricetes</taxon>
        <taxon>Crassvirales</taxon>
    </lineage>
</organism>